<dbReference type="EMBL" id="ADZU01000027">
    <property type="protein sequence ID" value="EFS92144.1"/>
    <property type="molecule type" value="Genomic_DNA"/>
</dbReference>
<proteinExistence type="predicted"/>
<sequence>MGRAIMASSTRAWGLGYRLRGSQRVSAHMLCAADAVAFKVDPRPVESSLLPTVENLRASSAGVAVAVVEAALEEGTVTRRAANVVQAAQNAMWYPHNPSVS</sequence>
<accession>A0ABN0C4L9</accession>
<organism evidence="2 3">
    <name type="scientific">Cutibacterium modestum HL044PA1</name>
    <dbReference type="NCBI Taxonomy" id="765109"/>
    <lineage>
        <taxon>Bacteria</taxon>
        <taxon>Bacillati</taxon>
        <taxon>Actinomycetota</taxon>
        <taxon>Actinomycetes</taxon>
        <taxon>Propionibacteriales</taxon>
        <taxon>Propionibacteriaceae</taxon>
        <taxon>Cutibacterium</taxon>
        <taxon>Cutibacterium modestum</taxon>
    </lineage>
</organism>
<reference evidence="2" key="1">
    <citation type="submission" date="2010-08" db="EMBL/GenBank/DDBJ databases">
        <authorList>
            <person name="Weinstock G."/>
            <person name="Sodergren E."/>
            <person name="Clifton S."/>
            <person name="Fulton L."/>
            <person name="Fulton B."/>
            <person name="Courtney L."/>
            <person name="Fronick C."/>
            <person name="Harrison M."/>
            <person name="Strong C."/>
            <person name="Farmer C."/>
            <person name="Delahaunty K."/>
            <person name="Markovic C."/>
            <person name="Hall O."/>
            <person name="Minx P."/>
            <person name="Tomlinson C."/>
            <person name="Mitreva M."/>
            <person name="Hou S."/>
            <person name="Chen J."/>
            <person name="Wollam A."/>
            <person name="Pepin K.H."/>
            <person name="Johnson M."/>
            <person name="Bhonagiri V."/>
            <person name="Zhang X."/>
            <person name="Suruliraj S."/>
            <person name="Warren W."/>
            <person name="Chinwalla A."/>
            <person name="Mardis E.R."/>
            <person name="Wilson R.K."/>
        </authorList>
    </citation>
    <scope>NUCLEOTIDE SEQUENCE [LARGE SCALE GENOMIC DNA]</scope>
    <source>
        <strain evidence="2">HL044PA1</strain>
    </source>
</reference>
<evidence type="ECO:0000313" key="2">
    <source>
        <dbReference type="EMBL" id="EFS92144.1"/>
    </source>
</evidence>
<name>A0ABN0C4L9_9ACTN</name>
<evidence type="ECO:0000259" key="1">
    <source>
        <dbReference type="Pfam" id="PF03949"/>
    </source>
</evidence>
<dbReference type="InterPro" id="IPR036291">
    <property type="entry name" value="NAD(P)-bd_dom_sf"/>
</dbReference>
<protein>
    <recommendedName>
        <fullName evidence="1">Malic enzyme NAD-binding domain-containing protein</fullName>
    </recommendedName>
</protein>
<keyword evidence="3" id="KW-1185">Reference proteome</keyword>
<evidence type="ECO:0000313" key="3">
    <source>
        <dbReference type="Proteomes" id="UP000003179"/>
    </source>
</evidence>
<feature type="domain" description="Malic enzyme NAD-binding" evidence="1">
    <location>
        <begin position="14"/>
        <end position="71"/>
    </location>
</feature>
<dbReference type="Proteomes" id="UP000003179">
    <property type="component" value="Unassembled WGS sequence"/>
</dbReference>
<dbReference type="InterPro" id="IPR012302">
    <property type="entry name" value="Malic_NAD-bd"/>
</dbReference>
<dbReference type="Pfam" id="PF03949">
    <property type="entry name" value="Malic_M"/>
    <property type="match status" value="1"/>
</dbReference>
<dbReference type="Gene3D" id="3.40.50.720">
    <property type="entry name" value="NAD(P)-binding Rossmann-like Domain"/>
    <property type="match status" value="1"/>
</dbReference>
<dbReference type="SUPFAM" id="SSF51735">
    <property type="entry name" value="NAD(P)-binding Rossmann-fold domains"/>
    <property type="match status" value="1"/>
</dbReference>
<gene>
    <name evidence="2" type="ORF">HMPREF9607_01485</name>
</gene>
<comment type="caution">
    <text evidence="2">The sequence shown here is derived from an EMBL/GenBank/DDBJ whole genome shotgun (WGS) entry which is preliminary data.</text>
</comment>